<evidence type="ECO:0000256" key="9">
    <source>
        <dbReference type="ARBA" id="ARBA00022989"/>
    </source>
</evidence>
<gene>
    <name evidence="17" type="ORF">EHSB41UT_01795</name>
</gene>
<evidence type="ECO:0000256" key="4">
    <source>
        <dbReference type="ARBA" id="ARBA00013174"/>
    </source>
</evidence>
<evidence type="ECO:0000256" key="10">
    <source>
        <dbReference type="ARBA" id="ARBA00023098"/>
    </source>
</evidence>
<dbReference type="EC" id="2.7.8.8" evidence="4"/>
<dbReference type="Gene3D" id="1.20.120.1760">
    <property type="match status" value="1"/>
</dbReference>
<dbReference type="NCBIfam" id="TIGR00473">
    <property type="entry name" value="pssA"/>
    <property type="match status" value="1"/>
</dbReference>
<evidence type="ECO:0000256" key="15">
    <source>
        <dbReference type="RuleBase" id="RU003750"/>
    </source>
</evidence>
<evidence type="ECO:0000256" key="3">
    <source>
        <dbReference type="ARBA" id="ARBA00010441"/>
    </source>
</evidence>
<evidence type="ECO:0000256" key="1">
    <source>
        <dbReference type="ARBA" id="ARBA00000287"/>
    </source>
</evidence>
<feature type="transmembrane region" description="Helical" evidence="16">
    <location>
        <begin position="224"/>
        <end position="240"/>
    </location>
</feature>
<evidence type="ECO:0000256" key="5">
    <source>
        <dbReference type="ARBA" id="ARBA00017171"/>
    </source>
</evidence>
<dbReference type="InterPro" id="IPR043130">
    <property type="entry name" value="CDP-OH_PTrfase_TM_dom"/>
</dbReference>
<proteinExistence type="inferred from homology"/>
<dbReference type="InterPro" id="IPR050324">
    <property type="entry name" value="CDP-alcohol_PTase-I"/>
</dbReference>
<evidence type="ECO:0000256" key="16">
    <source>
        <dbReference type="SAM" id="Phobius"/>
    </source>
</evidence>
<comment type="subcellular location">
    <subcellularLocation>
        <location evidence="2">Endomembrane system</location>
        <topology evidence="2">Multi-pass membrane protein</topology>
    </subcellularLocation>
</comment>
<organism evidence="17 18">
    <name type="scientific">Parendozoicomonas haliclonae</name>
    <dbReference type="NCBI Taxonomy" id="1960125"/>
    <lineage>
        <taxon>Bacteria</taxon>
        <taxon>Pseudomonadati</taxon>
        <taxon>Pseudomonadota</taxon>
        <taxon>Gammaproteobacteria</taxon>
        <taxon>Oceanospirillales</taxon>
        <taxon>Endozoicomonadaceae</taxon>
        <taxon>Parendozoicomonas</taxon>
    </lineage>
</organism>
<reference evidence="17 18" key="1">
    <citation type="submission" date="2017-03" db="EMBL/GenBank/DDBJ databases">
        <authorList>
            <person name="Afonso C.L."/>
            <person name="Miller P.J."/>
            <person name="Scott M.A."/>
            <person name="Spackman E."/>
            <person name="Goraichik I."/>
            <person name="Dimitrov K.M."/>
            <person name="Suarez D.L."/>
            <person name="Swayne D.E."/>
        </authorList>
    </citation>
    <scope>NUCLEOTIDE SEQUENCE [LARGE SCALE GENOMIC DNA]</scope>
    <source>
        <strain evidence="17">SB41UT1</strain>
    </source>
</reference>
<dbReference type="PANTHER" id="PTHR14269">
    <property type="entry name" value="CDP-DIACYLGLYCEROL--GLYCEROL-3-PHOSPHATE 3-PHOSPHATIDYLTRANSFERASE-RELATED"/>
    <property type="match status" value="1"/>
</dbReference>
<keyword evidence="13" id="KW-1208">Phospholipid metabolism</keyword>
<dbReference type="PANTHER" id="PTHR14269:SF61">
    <property type="entry name" value="CDP-DIACYLGLYCEROL--SERINE O-PHOSPHATIDYLTRANSFERASE"/>
    <property type="match status" value="1"/>
</dbReference>
<dbReference type="OrthoDB" id="9777147at2"/>
<dbReference type="Proteomes" id="UP000196573">
    <property type="component" value="Unassembled WGS sequence"/>
</dbReference>
<dbReference type="RefSeq" id="WP_087109034.1">
    <property type="nucleotide sequence ID" value="NZ_CBCSCN010000002.1"/>
</dbReference>
<name>A0A1X7AI96_9GAMM</name>
<dbReference type="GO" id="GO:0008654">
    <property type="term" value="P:phospholipid biosynthetic process"/>
    <property type="evidence" value="ECO:0007669"/>
    <property type="project" value="UniProtKB-KW"/>
</dbReference>
<evidence type="ECO:0000256" key="12">
    <source>
        <dbReference type="ARBA" id="ARBA00023209"/>
    </source>
</evidence>
<dbReference type="InterPro" id="IPR000462">
    <property type="entry name" value="CDP-OH_P_trans"/>
</dbReference>
<evidence type="ECO:0000313" key="17">
    <source>
        <dbReference type="EMBL" id="SMA44778.1"/>
    </source>
</evidence>
<evidence type="ECO:0000256" key="7">
    <source>
        <dbReference type="ARBA" id="ARBA00022679"/>
    </source>
</evidence>
<accession>A0A1X7AI96</accession>
<evidence type="ECO:0000256" key="13">
    <source>
        <dbReference type="ARBA" id="ARBA00023264"/>
    </source>
</evidence>
<dbReference type="GO" id="GO:0003882">
    <property type="term" value="F:CDP-diacylglycerol-serine O-phosphatidyltransferase activity"/>
    <property type="evidence" value="ECO:0007669"/>
    <property type="project" value="UniProtKB-EC"/>
</dbReference>
<sequence length="273" mass="29392">MDKDQNKERSSTVDVLLPVDEHVEEVAEGGEKVKRRGVYLLPNLLTTAALFCGFYAIVSVLAEQPNYDAAAIAIFVAMILDGLDGRVARLINAQSKFGAEYDSLSDMVSFGVAPALVAFSWGLSGLGKVGWMIAFIYAACAALRLARFNTMADTADKRYFTGLNSPSAAALVAGMVWAFSDFGVTGDSIVVAFMAAVMTGMAGILMISNFRYHSFKQLDLRGRVPFIVIIALVLVFAVVFSDPPRVLLVGFLIYALSGPVSALIRLKNIQKAD</sequence>
<dbReference type="Pfam" id="PF01066">
    <property type="entry name" value="CDP-OH_P_transf"/>
    <property type="match status" value="1"/>
</dbReference>
<keyword evidence="10" id="KW-0443">Lipid metabolism</keyword>
<feature type="transmembrane region" description="Helical" evidence="16">
    <location>
        <begin position="191"/>
        <end position="212"/>
    </location>
</feature>
<evidence type="ECO:0000256" key="2">
    <source>
        <dbReference type="ARBA" id="ARBA00004127"/>
    </source>
</evidence>
<comment type="catalytic activity">
    <reaction evidence="1">
        <text>a CDP-1,2-diacyl-sn-glycerol + L-serine = a 1,2-diacyl-sn-glycero-3-phospho-L-serine + CMP + H(+)</text>
        <dbReference type="Rhea" id="RHEA:16913"/>
        <dbReference type="ChEBI" id="CHEBI:15378"/>
        <dbReference type="ChEBI" id="CHEBI:33384"/>
        <dbReference type="ChEBI" id="CHEBI:57262"/>
        <dbReference type="ChEBI" id="CHEBI:58332"/>
        <dbReference type="ChEBI" id="CHEBI:60377"/>
        <dbReference type="EC" id="2.7.8.8"/>
    </reaction>
</comment>
<comment type="similarity">
    <text evidence="3 15">Belongs to the CDP-alcohol phosphatidyltransferase class-I family.</text>
</comment>
<dbReference type="GO" id="GO:0016020">
    <property type="term" value="C:membrane"/>
    <property type="evidence" value="ECO:0007669"/>
    <property type="project" value="InterPro"/>
</dbReference>
<evidence type="ECO:0000256" key="11">
    <source>
        <dbReference type="ARBA" id="ARBA00023136"/>
    </source>
</evidence>
<dbReference type="GO" id="GO:0012505">
    <property type="term" value="C:endomembrane system"/>
    <property type="evidence" value="ECO:0007669"/>
    <property type="project" value="UniProtKB-SubCell"/>
</dbReference>
<evidence type="ECO:0000256" key="8">
    <source>
        <dbReference type="ARBA" id="ARBA00022692"/>
    </source>
</evidence>
<dbReference type="InterPro" id="IPR048254">
    <property type="entry name" value="CDP_ALCOHOL_P_TRANSF_CS"/>
</dbReference>
<keyword evidence="9 16" id="KW-1133">Transmembrane helix</keyword>
<feature type="transmembrane region" description="Helical" evidence="16">
    <location>
        <begin position="38"/>
        <end position="61"/>
    </location>
</feature>
<keyword evidence="7 15" id="KW-0808">Transferase</keyword>
<dbReference type="InterPro" id="IPR004533">
    <property type="entry name" value="CDP-diaglyc--ser_O-PTrfase"/>
</dbReference>
<dbReference type="EMBL" id="FWPT01000004">
    <property type="protein sequence ID" value="SMA44778.1"/>
    <property type="molecule type" value="Genomic_DNA"/>
</dbReference>
<evidence type="ECO:0000313" key="18">
    <source>
        <dbReference type="Proteomes" id="UP000196573"/>
    </source>
</evidence>
<feature type="transmembrane region" description="Helical" evidence="16">
    <location>
        <begin position="246"/>
        <end position="266"/>
    </location>
</feature>
<feature type="transmembrane region" description="Helical" evidence="16">
    <location>
        <begin position="159"/>
        <end position="179"/>
    </location>
</feature>
<keyword evidence="11 16" id="KW-0472">Membrane</keyword>
<evidence type="ECO:0000256" key="6">
    <source>
        <dbReference type="ARBA" id="ARBA00022516"/>
    </source>
</evidence>
<keyword evidence="6" id="KW-0444">Lipid biosynthesis</keyword>
<keyword evidence="12" id="KW-0594">Phospholipid biosynthesis</keyword>
<dbReference type="PROSITE" id="PS00379">
    <property type="entry name" value="CDP_ALCOHOL_P_TRANSF"/>
    <property type="match status" value="1"/>
</dbReference>
<evidence type="ECO:0000256" key="14">
    <source>
        <dbReference type="ARBA" id="ARBA00032361"/>
    </source>
</evidence>
<keyword evidence="18" id="KW-1185">Reference proteome</keyword>
<dbReference type="AlphaFoldDB" id="A0A1X7AI96"/>
<protein>
    <recommendedName>
        <fullName evidence="5">CDP-diacylglycerol--serine O-phosphatidyltransferase</fullName>
        <ecNumber evidence="4">2.7.8.8</ecNumber>
    </recommendedName>
    <alternativeName>
        <fullName evidence="14">Phosphatidylserine synthase</fullName>
    </alternativeName>
</protein>
<keyword evidence="8 16" id="KW-0812">Transmembrane</keyword>